<dbReference type="Pfam" id="PF13274">
    <property type="entry name" value="SocA_Panacea"/>
    <property type="match status" value="1"/>
</dbReference>
<gene>
    <name evidence="2" type="ORF">HKD39_11980</name>
</gene>
<feature type="domain" description="Antitoxin SocA-like Panacea" evidence="1">
    <location>
        <begin position="29"/>
        <end position="125"/>
    </location>
</feature>
<accession>A0A849ABA1</accession>
<dbReference type="EMBL" id="JABEND010000006">
    <property type="protein sequence ID" value="NNG36418.1"/>
    <property type="molecule type" value="Genomic_DNA"/>
</dbReference>
<organism evidence="2 3">
    <name type="scientific">Nakamurella aerolata</name>
    <dbReference type="NCBI Taxonomy" id="1656892"/>
    <lineage>
        <taxon>Bacteria</taxon>
        <taxon>Bacillati</taxon>
        <taxon>Actinomycetota</taxon>
        <taxon>Actinomycetes</taxon>
        <taxon>Nakamurellales</taxon>
        <taxon>Nakamurellaceae</taxon>
        <taxon>Nakamurella</taxon>
    </lineage>
</organism>
<comment type="caution">
    <text evidence="2">The sequence shown here is derived from an EMBL/GenBank/DDBJ whole genome shotgun (WGS) entry which is preliminary data.</text>
</comment>
<reference evidence="2 3" key="1">
    <citation type="submission" date="2020-05" db="EMBL/GenBank/DDBJ databases">
        <title>Nakamurella sp. DB0629 isolated from air conditioner.</title>
        <authorList>
            <person name="Kim D.H."/>
            <person name="Kim D.-U."/>
        </authorList>
    </citation>
    <scope>NUCLEOTIDE SEQUENCE [LARGE SCALE GENOMIC DNA]</scope>
    <source>
        <strain evidence="2 3">DB0629</strain>
    </source>
</reference>
<sequence>MATHTAREIADWFLVWGEQNEAAMSNLKLQKLLYYAQGHHLGSHGVPMFDDKVEAWAHGPVVRSVYHELKKFGNADIDVDEAVAEDFDWDDYRDVEADLVRVWNTYGKYEAWALRNRTHRESPWKDTFEDGARFLVIPQDAMREFFATS</sequence>
<dbReference type="InterPro" id="IPR025272">
    <property type="entry name" value="SocA_Panacea"/>
</dbReference>
<evidence type="ECO:0000259" key="1">
    <source>
        <dbReference type="Pfam" id="PF13274"/>
    </source>
</evidence>
<dbReference type="Proteomes" id="UP000562984">
    <property type="component" value="Unassembled WGS sequence"/>
</dbReference>
<evidence type="ECO:0000313" key="3">
    <source>
        <dbReference type="Proteomes" id="UP000562984"/>
    </source>
</evidence>
<evidence type="ECO:0000313" key="2">
    <source>
        <dbReference type="EMBL" id="NNG36418.1"/>
    </source>
</evidence>
<dbReference type="AlphaFoldDB" id="A0A849ABA1"/>
<proteinExistence type="predicted"/>
<name>A0A849ABA1_9ACTN</name>
<keyword evidence="3" id="KW-1185">Reference proteome</keyword>
<protein>
    <submittedName>
        <fullName evidence="2">SocA family protein</fullName>
    </submittedName>
</protein>